<dbReference type="EMBL" id="GL883223">
    <property type="protein sequence ID" value="EGF97518.1"/>
    <property type="molecule type" value="Genomic_DNA"/>
</dbReference>
<evidence type="ECO:0000313" key="2">
    <source>
        <dbReference type="Proteomes" id="UP000001072"/>
    </source>
</evidence>
<dbReference type="InParanoid" id="F4SCV7"/>
<dbReference type="AlphaFoldDB" id="F4SCV7"/>
<dbReference type="OrthoDB" id="10258882at2759"/>
<reference evidence="2" key="1">
    <citation type="journal article" date="2011" name="Proc. Natl. Acad. Sci. U.S.A.">
        <title>Obligate biotrophy features unraveled by the genomic analysis of rust fungi.</title>
        <authorList>
            <person name="Duplessis S."/>
            <person name="Cuomo C.A."/>
            <person name="Lin Y.-C."/>
            <person name="Aerts A."/>
            <person name="Tisserant E."/>
            <person name="Veneault-Fourrey C."/>
            <person name="Joly D.L."/>
            <person name="Hacquard S."/>
            <person name="Amselem J."/>
            <person name="Cantarel B.L."/>
            <person name="Chiu R."/>
            <person name="Coutinho P.M."/>
            <person name="Feau N."/>
            <person name="Field M."/>
            <person name="Frey P."/>
            <person name="Gelhaye E."/>
            <person name="Goldberg J."/>
            <person name="Grabherr M.G."/>
            <person name="Kodira C.D."/>
            <person name="Kohler A."/>
            <person name="Kuees U."/>
            <person name="Lindquist E.A."/>
            <person name="Lucas S.M."/>
            <person name="Mago R."/>
            <person name="Mauceli E."/>
            <person name="Morin E."/>
            <person name="Murat C."/>
            <person name="Pangilinan J.L."/>
            <person name="Park R."/>
            <person name="Pearson M."/>
            <person name="Quesneville H."/>
            <person name="Rouhier N."/>
            <person name="Sakthikumar S."/>
            <person name="Salamov A.A."/>
            <person name="Schmutz J."/>
            <person name="Selles B."/>
            <person name="Shapiro H."/>
            <person name="Tanguay P."/>
            <person name="Tuskan G.A."/>
            <person name="Henrissat B."/>
            <person name="Van de Peer Y."/>
            <person name="Rouze P."/>
            <person name="Ellis J.G."/>
            <person name="Dodds P.N."/>
            <person name="Schein J.E."/>
            <person name="Zhong S."/>
            <person name="Hamelin R.C."/>
            <person name="Grigoriev I.V."/>
            <person name="Szabo L.J."/>
            <person name="Martin F."/>
        </authorList>
    </citation>
    <scope>NUCLEOTIDE SEQUENCE [LARGE SCALE GENOMIC DNA]</scope>
    <source>
        <strain evidence="2">98AG31 / pathotype 3-4-7</strain>
    </source>
</reference>
<accession>F4SCV7</accession>
<dbReference type="Proteomes" id="UP000001072">
    <property type="component" value="Unassembled WGS sequence"/>
</dbReference>
<dbReference type="RefSeq" id="XP_007419210.1">
    <property type="nucleotide sequence ID" value="XM_007419148.1"/>
</dbReference>
<dbReference type="VEuPathDB" id="FungiDB:MELLADRAFT_85106"/>
<dbReference type="KEGG" id="mlr:MELLADRAFT_85106"/>
<evidence type="ECO:0000313" key="1">
    <source>
        <dbReference type="EMBL" id="EGF97518.1"/>
    </source>
</evidence>
<gene>
    <name evidence="1" type="ORF">MELLADRAFT_85106</name>
</gene>
<protein>
    <submittedName>
        <fullName evidence="1">Uncharacterized protein</fullName>
    </submittedName>
</protein>
<dbReference type="GO" id="GO:0006270">
    <property type="term" value="P:DNA replication initiation"/>
    <property type="evidence" value="ECO:0007669"/>
    <property type="project" value="InterPro"/>
</dbReference>
<dbReference type="GeneID" id="18933724"/>
<organism evidence="2">
    <name type="scientific">Melampsora larici-populina (strain 98AG31 / pathotype 3-4-7)</name>
    <name type="common">Poplar leaf rust fungus</name>
    <dbReference type="NCBI Taxonomy" id="747676"/>
    <lineage>
        <taxon>Eukaryota</taxon>
        <taxon>Fungi</taxon>
        <taxon>Dikarya</taxon>
        <taxon>Basidiomycota</taxon>
        <taxon>Pucciniomycotina</taxon>
        <taxon>Pucciniomycetes</taxon>
        <taxon>Pucciniales</taxon>
        <taxon>Melampsoraceae</taxon>
        <taxon>Melampsora</taxon>
    </lineage>
</organism>
<keyword evidence="2" id="KW-1185">Reference proteome</keyword>
<dbReference type="STRING" id="747676.F4SCV7"/>
<proteinExistence type="predicted"/>
<sequence>MDMDLKPTLRLKVESIAPEYGLFNLSFTSFVRAYGYHSILSASDCVESISAVLKVATEVKLDFHTLHSEME</sequence>
<name>F4SCV7_MELLP</name>
<dbReference type="InterPro" id="IPR003874">
    <property type="entry name" value="CDC45"/>
</dbReference>
<dbReference type="Pfam" id="PF02724">
    <property type="entry name" value="CDC45"/>
    <property type="match status" value="1"/>
</dbReference>
<dbReference type="HOGENOM" id="CLU_2740567_0_0_1"/>